<dbReference type="Pfam" id="PF25042">
    <property type="entry name" value="DUF7787"/>
    <property type="match status" value="1"/>
</dbReference>
<evidence type="ECO:0000259" key="2">
    <source>
        <dbReference type="Pfam" id="PF25042"/>
    </source>
</evidence>
<keyword evidence="4" id="KW-1185">Reference proteome</keyword>
<gene>
    <name evidence="3" type="ORF">POTOM_021770</name>
</gene>
<proteinExistence type="predicted"/>
<dbReference type="EMBL" id="JAAWWB010000010">
    <property type="protein sequence ID" value="KAG6774417.1"/>
    <property type="molecule type" value="Genomic_DNA"/>
</dbReference>
<feature type="compositionally biased region" description="Basic residues" evidence="1">
    <location>
        <begin position="114"/>
        <end position="125"/>
    </location>
</feature>
<dbReference type="PANTHER" id="PTHR35096:SF8">
    <property type="entry name" value="OS03G0308600 PROTEIN"/>
    <property type="match status" value="1"/>
</dbReference>
<dbReference type="OrthoDB" id="692230at2759"/>
<organism evidence="3 4">
    <name type="scientific">Populus tomentosa</name>
    <name type="common">Chinese white poplar</name>
    <dbReference type="NCBI Taxonomy" id="118781"/>
    <lineage>
        <taxon>Eukaryota</taxon>
        <taxon>Viridiplantae</taxon>
        <taxon>Streptophyta</taxon>
        <taxon>Embryophyta</taxon>
        <taxon>Tracheophyta</taxon>
        <taxon>Spermatophyta</taxon>
        <taxon>Magnoliopsida</taxon>
        <taxon>eudicotyledons</taxon>
        <taxon>Gunneridae</taxon>
        <taxon>Pentapetalae</taxon>
        <taxon>rosids</taxon>
        <taxon>fabids</taxon>
        <taxon>Malpighiales</taxon>
        <taxon>Salicaceae</taxon>
        <taxon>Saliceae</taxon>
        <taxon>Populus</taxon>
    </lineage>
</organism>
<dbReference type="InterPro" id="IPR056689">
    <property type="entry name" value="DUF7787"/>
</dbReference>
<name>A0A8X7ZUE6_POPTO</name>
<evidence type="ECO:0000256" key="1">
    <source>
        <dbReference type="SAM" id="MobiDB-lite"/>
    </source>
</evidence>
<dbReference type="Proteomes" id="UP000886885">
    <property type="component" value="Chromosome 5D"/>
</dbReference>
<feature type="region of interest" description="Disordered" evidence="1">
    <location>
        <begin position="107"/>
        <end position="132"/>
    </location>
</feature>
<dbReference type="PANTHER" id="PTHR35096">
    <property type="entry name" value="BNAA08G28570D PROTEIN"/>
    <property type="match status" value="1"/>
</dbReference>
<reference evidence="3" key="1">
    <citation type="journal article" date="2020" name="bioRxiv">
        <title>Hybrid origin of Populus tomentosa Carr. identified through genome sequencing and phylogenomic analysis.</title>
        <authorList>
            <person name="An X."/>
            <person name="Gao K."/>
            <person name="Chen Z."/>
            <person name="Li J."/>
            <person name="Yang X."/>
            <person name="Yang X."/>
            <person name="Zhou J."/>
            <person name="Guo T."/>
            <person name="Zhao T."/>
            <person name="Huang S."/>
            <person name="Miao D."/>
            <person name="Khan W.U."/>
            <person name="Rao P."/>
            <person name="Ye M."/>
            <person name="Lei B."/>
            <person name="Liao W."/>
            <person name="Wang J."/>
            <person name="Ji L."/>
            <person name="Li Y."/>
            <person name="Guo B."/>
            <person name="Mustafa N.S."/>
            <person name="Li S."/>
            <person name="Yun Q."/>
            <person name="Keller S.R."/>
            <person name="Mao J."/>
            <person name="Zhang R."/>
            <person name="Strauss S.H."/>
        </authorList>
    </citation>
    <scope>NUCLEOTIDE SEQUENCE</scope>
    <source>
        <strain evidence="3">GM15</strain>
        <tissue evidence="3">Leaf</tissue>
    </source>
</reference>
<dbReference type="AlphaFoldDB" id="A0A8X7ZUE6"/>
<comment type="caution">
    <text evidence="3">The sequence shown here is derived from an EMBL/GenBank/DDBJ whole genome shotgun (WGS) entry which is preliminary data.</text>
</comment>
<evidence type="ECO:0000313" key="3">
    <source>
        <dbReference type="EMBL" id="KAG6774417.1"/>
    </source>
</evidence>
<evidence type="ECO:0000313" key="4">
    <source>
        <dbReference type="Proteomes" id="UP000886885"/>
    </source>
</evidence>
<accession>A0A8X7ZUE6</accession>
<feature type="domain" description="DUF7787" evidence="2">
    <location>
        <begin position="3"/>
        <end position="56"/>
    </location>
</feature>
<sequence length="145" mass="16029">MSTISLEDYLHFFLSHKQFGLSPNLLNQIIRMHGFKKIHRISQKALIDAVDKIDLENLSRSTVKEKNEISSCTLMNMEDIVADLNKLDWQECRVTSIQSLIAKSDLQGVAGGGGKKKRKRKKKRGSSSAKGAAAIDALSTTTALV</sequence>
<protein>
    <recommendedName>
        <fullName evidence="2">DUF7787 domain-containing protein</fullName>
    </recommendedName>
</protein>